<keyword evidence="4" id="KW-1185">Reference proteome</keyword>
<dbReference type="RefSeq" id="WP_188478907.1">
    <property type="nucleotide sequence ID" value="NZ_BMFJ01000002.1"/>
</dbReference>
<dbReference type="InterPro" id="IPR003675">
    <property type="entry name" value="Rce1/LyrA-like_dom"/>
</dbReference>
<dbReference type="AlphaFoldDB" id="A0A917AD66"/>
<evidence type="ECO:0000313" key="3">
    <source>
        <dbReference type="EMBL" id="GGE42919.1"/>
    </source>
</evidence>
<feature type="domain" description="CAAX prenyl protease 2/Lysostaphin resistance protein A-like" evidence="2">
    <location>
        <begin position="141"/>
        <end position="236"/>
    </location>
</feature>
<evidence type="ECO:0000313" key="4">
    <source>
        <dbReference type="Proteomes" id="UP000612855"/>
    </source>
</evidence>
<dbReference type="EMBL" id="BMFJ01000002">
    <property type="protein sequence ID" value="GGE42919.1"/>
    <property type="molecule type" value="Genomic_DNA"/>
</dbReference>
<reference evidence="4" key="1">
    <citation type="journal article" date="2019" name="Int. J. Syst. Evol. Microbiol.">
        <title>The Global Catalogue of Microorganisms (GCM) 10K type strain sequencing project: providing services to taxonomists for standard genome sequencing and annotation.</title>
        <authorList>
            <consortium name="The Broad Institute Genomics Platform"/>
            <consortium name="The Broad Institute Genome Sequencing Center for Infectious Disease"/>
            <person name="Wu L."/>
            <person name="Ma J."/>
        </authorList>
    </citation>
    <scope>NUCLEOTIDE SEQUENCE [LARGE SCALE GENOMIC DNA]</scope>
    <source>
        <strain evidence="4">CGMCC 1.12664</strain>
    </source>
</reference>
<accession>A0A917AD66</accession>
<organism evidence="3 4">
    <name type="scientific">Primorskyibacter flagellatus</name>
    <dbReference type="NCBI Taxonomy" id="1387277"/>
    <lineage>
        <taxon>Bacteria</taxon>
        <taxon>Pseudomonadati</taxon>
        <taxon>Pseudomonadota</taxon>
        <taxon>Alphaproteobacteria</taxon>
        <taxon>Rhodobacterales</taxon>
        <taxon>Roseobacteraceae</taxon>
        <taxon>Primorskyibacter</taxon>
    </lineage>
</organism>
<comment type="caution">
    <text evidence="3">The sequence shown here is derived from an EMBL/GenBank/DDBJ whole genome shotgun (WGS) entry which is preliminary data.</text>
</comment>
<protein>
    <submittedName>
        <fullName evidence="3">Abortive infection protein</fullName>
    </submittedName>
</protein>
<evidence type="ECO:0000256" key="1">
    <source>
        <dbReference type="SAM" id="Phobius"/>
    </source>
</evidence>
<proteinExistence type="predicted"/>
<sequence>MAYEAQQLLPDRGRDTAHLGRTLAGIALVTVITAGLMLLWIFVISGLLFPGSMRPEGPSAGPLGMVLMLSTFLCPLVALAVAMRVLHRKGLGVLMGPAGLAWSQFWRVFLVQCAVLGVALMLPSPEGVEPERQMAVTRWLSWMPLALVLLAVQIGSEELMFRGYLQSRLAARFRSPLLWVGVPAVLFALLHFNPAAGDNLWPILGVTFLYALAAGDLTARAGTLGPVMALHFVNNFGSLMLFGASGGMEGLALYVYPADLSDPALLPGFGLEALLMLISWLGARVVLRR</sequence>
<feature type="transmembrane region" description="Helical" evidence="1">
    <location>
        <begin position="142"/>
        <end position="165"/>
    </location>
</feature>
<feature type="transmembrane region" description="Helical" evidence="1">
    <location>
        <begin position="239"/>
        <end position="258"/>
    </location>
</feature>
<feature type="transmembrane region" description="Helical" evidence="1">
    <location>
        <begin position="104"/>
        <end position="122"/>
    </location>
</feature>
<evidence type="ECO:0000259" key="2">
    <source>
        <dbReference type="Pfam" id="PF02517"/>
    </source>
</evidence>
<name>A0A917AD66_9RHOB</name>
<dbReference type="GO" id="GO:0080120">
    <property type="term" value="P:CAAX-box protein maturation"/>
    <property type="evidence" value="ECO:0007669"/>
    <property type="project" value="UniProtKB-ARBA"/>
</dbReference>
<dbReference type="Pfam" id="PF02517">
    <property type="entry name" value="Rce1-like"/>
    <property type="match status" value="1"/>
</dbReference>
<gene>
    <name evidence="3" type="ORF">GCM10011360_32860</name>
</gene>
<feature type="transmembrane region" description="Helical" evidence="1">
    <location>
        <begin position="264"/>
        <end position="287"/>
    </location>
</feature>
<feature type="transmembrane region" description="Helical" evidence="1">
    <location>
        <begin position="200"/>
        <end position="219"/>
    </location>
</feature>
<feature type="transmembrane region" description="Helical" evidence="1">
    <location>
        <begin position="22"/>
        <end position="43"/>
    </location>
</feature>
<feature type="transmembrane region" description="Helical" evidence="1">
    <location>
        <begin position="177"/>
        <end position="194"/>
    </location>
</feature>
<keyword evidence="1" id="KW-0812">Transmembrane</keyword>
<dbReference type="GO" id="GO:0004175">
    <property type="term" value="F:endopeptidase activity"/>
    <property type="evidence" value="ECO:0007669"/>
    <property type="project" value="UniProtKB-ARBA"/>
</dbReference>
<dbReference type="Proteomes" id="UP000612855">
    <property type="component" value="Unassembled WGS sequence"/>
</dbReference>
<feature type="transmembrane region" description="Helical" evidence="1">
    <location>
        <begin position="63"/>
        <end position="83"/>
    </location>
</feature>
<keyword evidence="1" id="KW-1133">Transmembrane helix</keyword>
<keyword evidence="1" id="KW-0472">Membrane</keyword>